<dbReference type="SUPFAM" id="SSF46689">
    <property type="entry name" value="Homeodomain-like"/>
    <property type="match status" value="1"/>
</dbReference>
<dbReference type="EMBL" id="CAJOBE010022031">
    <property type="protein sequence ID" value="CAF4247819.1"/>
    <property type="molecule type" value="Genomic_DNA"/>
</dbReference>
<feature type="domain" description="Transposase Tc1-like" evidence="1">
    <location>
        <begin position="73"/>
        <end position="137"/>
    </location>
</feature>
<evidence type="ECO:0000259" key="1">
    <source>
        <dbReference type="Pfam" id="PF01498"/>
    </source>
</evidence>
<dbReference type="Pfam" id="PF13551">
    <property type="entry name" value="HTH_29"/>
    <property type="match status" value="1"/>
</dbReference>
<gene>
    <name evidence="6" type="ORF">FNK824_LOCUS38474</name>
    <name evidence="5" type="ORF">OTI717_LOCUS38423</name>
    <name evidence="3" type="ORF">RFH988_LOCUS29965</name>
    <name evidence="4" type="ORF">SEV965_LOCUS38795</name>
</gene>
<dbReference type="AlphaFoldDB" id="A0A815X5G2"/>
<dbReference type="PANTHER" id="PTHR23022">
    <property type="entry name" value="TRANSPOSABLE ELEMENT-RELATED"/>
    <property type="match status" value="1"/>
</dbReference>
<dbReference type="GO" id="GO:0006313">
    <property type="term" value="P:DNA transposition"/>
    <property type="evidence" value="ECO:0007669"/>
    <property type="project" value="InterPro"/>
</dbReference>
<evidence type="ECO:0008006" key="8">
    <source>
        <dbReference type="Google" id="ProtNLM"/>
    </source>
</evidence>
<proteinExistence type="predicted"/>
<dbReference type="Gene3D" id="3.30.420.10">
    <property type="entry name" value="Ribonuclease H-like superfamily/Ribonuclease H"/>
    <property type="match status" value="1"/>
</dbReference>
<dbReference type="Proteomes" id="UP000663882">
    <property type="component" value="Unassembled WGS sequence"/>
</dbReference>
<evidence type="ECO:0000313" key="4">
    <source>
        <dbReference type="EMBL" id="CAF1553028.1"/>
    </source>
</evidence>
<dbReference type="InterPro" id="IPR036397">
    <property type="entry name" value="RNaseH_sf"/>
</dbReference>
<dbReference type="NCBIfam" id="NF033545">
    <property type="entry name" value="transpos_IS630"/>
    <property type="match status" value="1"/>
</dbReference>
<dbReference type="Pfam" id="PF13358">
    <property type="entry name" value="DDE_3"/>
    <property type="match status" value="1"/>
</dbReference>
<dbReference type="GO" id="GO:0003677">
    <property type="term" value="F:DNA binding"/>
    <property type="evidence" value="ECO:0007669"/>
    <property type="project" value="InterPro"/>
</dbReference>
<evidence type="ECO:0000313" key="6">
    <source>
        <dbReference type="EMBL" id="CAF4247819.1"/>
    </source>
</evidence>
<dbReference type="Proteomes" id="UP000663874">
    <property type="component" value="Unassembled WGS sequence"/>
</dbReference>
<dbReference type="InterPro" id="IPR038717">
    <property type="entry name" value="Tc1-like_DDE_dom"/>
</dbReference>
<accession>A0A815X5G2</accession>
<dbReference type="EMBL" id="CAJNOO010002906">
    <property type="protein sequence ID" value="CAF1305651.1"/>
    <property type="molecule type" value="Genomic_DNA"/>
</dbReference>
<dbReference type="InterPro" id="IPR009057">
    <property type="entry name" value="Homeodomain-like_sf"/>
</dbReference>
<dbReference type="Proteomes" id="UP000663823">
    <property type="component" value="Unassembled WGS sequence"/>
</dbReference>
<dbReference type="InterPro" id="IPR052338">
    <property type="entry name" value="Transposase_5"/>
</dbReference>
<dbReference type="InterPro" id="IPR047655">
    <property type="entry name" value="Transpos_IS630-like"/>
</dbReference>
<dbReference type="EMBL" id="CAJNOU010010581">
    <property type="protein sequence ID" value="CAF1553028.1"/>
    <property type="molecule type" value="Genomic_DNA"/>
</dbReference>
<reference evidence="4" key="1">
    <citation type="submission" date="2021-02" db="EMBL/GenBank/DDBJ databases">
        <authorList>
            <person name="Nowell W R."/>
        </authorList>
    </citation>
    <scope>NUCLEOTIDE SEQUENCE</scope>
</reference>
<protein>
    <recommendedName>
        <fullName evidence="8">Transposase</fullName>
    </recommendedName>
</protein>
<dbReference type="EMBL" id="CAJOAX010020887">
    <property type="protein sequence ID" value="CAF4197300.1"/>
    <property type="molecule type" value="Genomic_DNA"/>
</dbReference>
<name>A0A815X5G2_9BILA</name>
<dbReference type="PANTHER" id="PTHR23022:SF135">
    <property type="entry name" value="SI:DKEY-77F5.3"/>
    <property type="match status" value="1"/>
</dbReference>
<evidence type="ECO:0000313" key="3">
    <source>
        <dbReference type="EMBL" id="CAF1305651.1"/>
    </source>
</evidence>
<evidence type="ECO:0000313" key="7">
    <source>
        <dbReference type="Proteomes" id="UP000663889"/>
    </source>
</evidence>
<dbReference type="InterPro" id="IPR036388">
    <property type="entry name" value="WH-like_DNA-bd_sf"/>
</dbReference>
<dbReference type="Pfam" id="PF01498">
    <property type="entry name" value="HTH_Tnp_Tc3_2"/>
    <property type="match status" value="1"/>
</dbReference>
<feature type="domain" description="Tc1-like transposase DDE" evidence="2">
    <location>
        <begin position="149"/>
        <end position="299"/>
    </location>
</feature>
<dbReference type="InterPro" id="IPR002492">
    <property type="entry name" value="Transposase_Tc1-like"/>
</dbReference>
<sequence>MKVRKDWDYKRAQAVILHQIGQPIREIANNVGFSKSTVQRAIVRFEQRGDYHDHERSGRPEILTERDLRVLKRLTTGTARESSKELTTELSKATDKVVSDRTVRRYLGKLGYEYKVKLKKPSLTSGHKKARLLWCREKEDWSCKEWENIMFSDESTFFIHKDKNVTKIWRAARKRMTSDCIQAVQGGAAKVGFWGVISAQGTGCCKLYSQNMNSQLYANVIQNELIPSINMWQLEANGIYQQDNATYHKSRDIKALFKDLSINILPWPAKSPDLNSIENLWPIIDKKLKKTPIRTIQELNERLRIEWLSIESTICAKLIKSMPTRIAQCIKAKGGAIDK</sequence>
<dbReference type="GO" id="GO:0015074">
    <property type="term" value="P:DNA integration"/>
    <property type="evidence" value="ECO:0007669"/>
    <property type="project" value="InterPro"/>
</dbReference>
<evidence type="ECO:0000259" key="2">
    <source>
        <dbReference type="Pfam" id="PF13358"/>
    </source>
</evidence>
<organism evidence="4 7">
    <name type="scientific">Rotaria sordida</name>
    <dbReference type="NCBI Taxonomy" id="392033"/>
    <lineage>
        <taxon>Eukaryota</taxon>
        <taxon>Metazoa</taxon>
        <taxon>Spiralia</taxon>
        <taxon>Gnathifera</taxon>
        <taxon>Rotifera</taxon>
        <taxon>Eurotatoria</taxon>
        <taxon>Bdelloidea</taxon>
        <taxon>Philodinida</taxon>
        <taxon>Philodinidae</taxon>
        <taxon>Rotaria</taxon>
    </lineage>
</organism>
<comment type="caution">
    <text evidence="4">The sequence shown here is derived from an EMBL/GenBank/DDBJ whole genome shotgun (WGS) entry which is preliminary data.</text>
</comment>
<dbReference type="OrthoDB" id="4843387at2759"/>
<evidence type="ECO:0000313" key="5">
    <source>
        <dbReference type="EMBL" id="CAF4197300.1"/>
    </source>
</evidence>
<dbReference type="Proteomes" id="UP000663889">
    <property type="component" value="Unassembled WGS sequence"/>
</dbReference>
<dbReference type="Gene3D" id="1.10.10.10">
    <property type="entry name" value="Winged helix-like DNA-binding domain superfamily/Winged helix DNA-binding domain"/>
    <property type="match status" value="1"/>
</dbReference>